<gene>
    <name evidence="2" type="ORF">N869_14680</name>
</gene>
<keyword evidence="3" id="KW-1185">Reference proteome</keyword>
<protein>
    <submittedName>
        <fullName evidence="2">Anti-sigma factor</fullName>
    </submittedName>
</protein>
<proteinExistence type="predicted"/>
<comment type="caution">
    <text evidence="2">The sequence shown here is derived from an EMBL/GenBank/DDBJ whole genome shotgun (WGS) entry which is preliminary data.</text>
</comment>
<reference evidence="2 3" key="1">
    <citation type="submission" date="2013-08" db="EMBL/GenBank/DDBJ databases">
        <title>Genome sequencing of Cellulomonas bogoriensis 69B4.</title>
        <authorList>
            <person name="Chen F."/>
            <person name="Li Y."/>
            <person name="Wang G."/>
        </authorList>
    </citation>
    <scope>NUCLEOTIDE SEQUENCE [LARGE SCALE GENOMIC DNA]</scope>
    <source>
        <strain evidence="2 3">69B4</strain>
    </source>
</reference>
<feature type="region of interest" description="Disordered" evidence="1">
    <location>
        <begin position="1"/>
        <end position="23"/>
    </location>
</feature>
<dbReference type="Proteomes" id="UP000054314">
    <property type="component" value="Unassembled WGS sequence"/>
</dbReference>
<evidence type="ECO:0000313" key="3">
    <source>
        <dbReference type="Proteomes" id="UP000054314"/>
    </source>
</evidence>
<name>A0A0A0BZH3_9CELL</name>
<organism evidence="2 3">
    <name type="scientific">Cellulomonas bogoriensis 69B4 = DSM 16987</name>
    <dbReference type="NCBI Taxonomy" id="1386082"/>
    <lineage>
        <taxon>Bacteria</taxon>
        <taxon>Bacillati</taxon>
        <taxon>Actinomycetota</taxon>
        <taxon>Actinomycetes</taxon>
        <taxon>Micrococcales</taxon>
        <taxon>Cellulomonadaceae</taxon>
        <taxon>Cellulomonas</taxon>
    </lineage>
</organism>
<sequence>SAATAVPASSGGRAATADQAGRPSAEQVLGWLRDEGWACPVALPDGMHVTAVHERPPGRLEVDLLGTYGVVVVTQERGRLDHDALAVLGARSTEIEGRTLHLLSSSPWHAVWQADDTVVSVVAERHTPEVEALVAAHPHGGYDEGIPARIARGWKTVAGAWNP</sequence>
<evidence type="ECO:0000313" key="2">
    <source>
        <dbReference type="EMBL" id="KGM13340.1"/>
    </source>
</evidence>
<dbReference type="AlphaFoldDB" id="A0A0A0BZH3"/>
<feature type="non-terminal residue" evidence="2">
    <location>
        <position position="1"/>
    </location>
</feature>
<evidence type="ECO:0000256" key="1">
    <source>
        <dbReference type="SAM" id="MobiDB-lite"/>
    </source>
</evidence>
<accession>A0A0A0BZH3</accession>
<dbReference type="EMBL" id="AXCZ01000048">
    <property type="protein sequence ID" value="KGM13340.1"/>
    <property type="molecule type" value="Genomic_DNA"/>
</dbReference>